<dbReference type="GO" id="GO:0061630">
    <property type="term" value="F:ubiquitin protein ligase activity"/>
    <property type="evidence" value="ECO:0007669"/>
    <property type="project" value="UniProtKB-EC"/>
</dbReference>
<gene>
    <name evidence="6" type="ORF">M0811_09780</name>
</gene>
<dbReference type="GO" id="GO:0043161">
    <property type="term" value="P:proteasome-mediated ubiquitin-dependent protein catabolic process"/>
    <property type="evidence" value="ECO:0007669"/>
    <property type="project" value="TreeGrafter"/>
</dbReference>
<protein>
    <submittedName>
        <fullName evidence="6">Ring zinc finger protein</fullName>
    </submittedName>
</protein>
<dbReference type="Pfam" id="PF13639">
    <property type="entry name" value="zf-RING_2"/>
    <property type="match status" value="1"/>
</dbReference>
<keyword evidence="3" id="KW-0862">Zinc</keyword>
<keyword evidence="1" id="KW-0479">Metal-binding</keyword>
<dbReference type="AlphaFoldDB" id="A0A9Q0LFR1"/>
<dbReference type="PROSITE" id="PS50089">
    <property type="entry name" value="ZF_RING_2"/>
    <property type="match status" value="1"/>
</dbReference>
<dbReference type="OrthoDB" id="7759664at2759"/>
<dbReference type="SMART" id="SM00184">
    <property type="entry name" value="RING"/>
    <property type="match status" value="1"/>
</dbReference>
<dbReference type="GO" id="GO:0036503">
    <property type="term" value="P:ERAD pathway"/>
    <property type="evidence" value="ECO:0007669"/>
    <property type="project" value="TreeGrafter"/>
</dbReference>
<dbReference type="Proteomes" id="UP001149090">
    <property type="component" value="Unassembled WGS sequence"/>
</dbReference>
<sequence>MIQFIKITKSLKSEFPSPTQEDLDHDNICIICREEMTISNSCKLPCTHCFHRVCLRRWFKQKRKCPTCDLDLMDK</sequence>
<keyword evidence="7" id="KW-1185">Reference proteome</keyword>
<dbReference type="EMBL" id="JAPDFW010000084">
    <property type="protein sequence ID" value="KAJ5071881.1"/>
    <property type="molecule type" value="Genomic_DNA"/>
</dbReference>
<feature type="domain" description="RING-type" evidence="5">
    <location>
        <begin position="29"/>
        <end position="69"/>
    </location>
</feature>
<evidence type="ECO:0000313" key="6">
    <source>
        <dbReference type="EMBL" id="KAJ5071881.1"/>
    </source>
</evidence>
<dbReference type="SUPFAM" id="SSF57850">
    <property type="entry name" value="RING/U-box"/>
    <property type="match status" value="1"/>
</dbReference>
<name>A0A9Q0LFR1_ANAIG</name>
<dbReference type="Gene3D" id="3.30.40.10">
    <property type="entry name" value="Zinc/RING finger domain, C3HC4 (zinc finger)"/>
    <property type="match status" value="1"/>
</dbReference>
<organism evidence="6 7">
    <name type="scientific">Anaeramoeba ignava</name>
    <name type="common">Anaerobic marine amoeba</name>
    <dbReference type="NCBI Taxonomy" id="1746090"/>
    <lineage>
        <taxon>Eukaryota</taxon>
        <taxon>Metamonada</taxon>
        <taxon>Anaeramoebidae</taxon>
        <taxon>Anaeramoeba</taxon>
    </lineage>
</organism>
<keyword evidence="2 4" id="KW-0863">Zinc-finger</keyword>
<evidence type="ECO:0000313" key="7">
    <source>
        <dbReference type="Proteomes" id="UP001149090"/>
    </source>
</evidence>
<dbReference type="InterPro" id="IPR050731">
    <property type="entry name" value="HRD1_E3_ubiq-ligases"/>
</dbReference>
<evidence type="ECO:0000259" key="5">
    <source>
        <dbReference type="PROSITE" id="PS50089"/>
    </source>
</evidence>
<dbReference type="PANTHER" id="PTHR22763:SF184">
    <property type="entry name" value="E3 UBIQUITIN-PROTEIN LIGASE SYNOVIOLIN"/>
    <property type="match status" value="1"/>
</dbReference>
<comment type="caution">
    <text evidence="6">The sequence shown here is derived from an EMBL/GenBank/DDBJ whole genome shotgun (WGS) entry which is preliminary data.</text>
</comment>
<reference evidence="6" key="1">
    <citation type="submission" date="2022-10" db="EMBL/GenBank/DDBJ databases">
        <title>Novel sulphate-reducing endosymbionts in the free-living metamonad Anaeramoeba.</title>
        <authorList>
            <person name="Jerlstrom-Hultqvist J."/>
            <person name="Cepicka I."/>
            <person name="Gallot-Lavallee L."/>
            <person name="Salas-Leiva D."/>
            <person name="Curtis B.A."/>
            <person name="Zahonova K."/>
            <person name="Pipaliya S."/>
            <person name="Dacks J."/>
            <person name="Roger A.J."/>
        </authorList>
    </citation>
    <scope>NUCLEOTIDE SEQUENCE</scope>
    <source>
        <strain evidence="6">BMAN</strain>
    </source>
</reference>
<evidence type="ECO:0000256" key="4">
    <source>
        <dbReference type="PROSITE-ProRule" id="PRU00175"/>
    </source>
</evidence>
<dbReference type="GO" id="GO:0008270">
    <property type="term" value="F:zinc ion binding"/>
    <property type="evidence" value="ECO:0007669"/>
    <property type="project" value="UniProtKB-KW"/>
</dbReference>
<dbReference type="GO" id="GO:0005789">
    <property type="term" value="C:endoplasmic reticulum membrane"/>
    <property type="evidence" value="ECO:0007669"/>
    <property type="project" value="UniProtKB-SubCell"/>
</dbReference>
<dbReference type="PANTHER" id="PTHR22763">
    <property type="entry name" value="RING ZINC FINGER PROTEIN"/>
    <property type="match status" value="1"/>
</dbReference>
<accession>A0A9Q0LFR1</accession>
<evidence type="ECO:0000256" key="1">
    <source>
        <dbReference type="ARBA" id="ARBA00022723"/>
    </source>
</evidence>
<proteinExistence type="predicted"/>
<dbReference type="InterPro" id="IPR001841">
    <property type="entry name" value="Znf_RING"/>
</dbReference>
<evidence type="ECO:0000256" key="3">
    <source>
        <dbReference type="ARBA" id="ARBA00022833"/>
    </source>
</evidence>
<evidence type="ECO:0000256" key="2">
    <source>
        <dbReference type="ARBA" id="ARBA00022771"/>
    </source>
</evidence>
<dbReference type="InterPro" id="IPR013083">
    <property type="entry name" value="Znf_RING/FYVE/PHD"/>
</dbReference>